<proteinExistence type="predicted"/>
<evidence type="ECO:0000313" key="2">
    <source>
        <dbReference type="EMBL" id="SLN31164.1"/>
    </source>
</evidence>
<gene>
    <name evidence="2" type="ORF">ROH8110_01461</name>
</gene>
<dbReference type="CDD" id="cd00090">
    <property type="entry name" value="HTH_ARSR"/>
    <property type="match status" value="1"/>
</dbReference>
<dbReference type="AlphaFoldDB" id="A0A1X6YW55"/>
<dbReference type="InterPro" id="IPR011991">
    <property type="entry name" value="ArsR-like_HTH"/>
</dbReference>
<reference evidence="2 3" key="1">
    <citation type="submission" date="2017-03" db="EMBL/GenBank/DDBJ databases">
        <authorList>
            <person name="Afonso C.L."/>
            <person name="Miller P.J."/>
            <person name="Scott M.A."/>
            <person name="Spackman E."/>
            <person name="Goraichik I."/>
            <person name="Dimitrov K.M."/>
            <person name="Suarez D.L."/>
            <person name="Swayne D.E."/>
        </authorList>
    </citation>
    <scope>NUCLEOTIDE SEQUENCE [LARGE SCALE GENOMIC DNA]</scope>
    <source>
        <strain evidence="2 3">CECT 8110</strain>
    </source>
</reference>
<evidence type="ECO:0000259" key="1">
    <source>
        <dbReference type="Pfam" id="PF13463"/>
    </source>
</evidence>
<dbReference type="EMBL" id="FWFU01000002">
    <property type="protein sequence ID" value="SLN31164.1"/>
    <property type="molecule type" value="Genomic_DNA"/>
</dbReference>
<evidence type="ECO:0000313" key="3">
    <source>
        <dbReference type="Proteomes" id="UP000193207"/>
    </source>
</evidence>
<accession>A0A1X6YW55</accession>
<feature type="domain" description="HTH marR-type" evidence="1">
    <location>
        <begin position="55"/>
        <end position="120"/>
    </location>
</feature>
<dbReference type="InterPro" id="IPR000835">
    <property type="entry name" value="HTH_MarR-typ"/>
</dbReference>
<dbReference type="Proteomes" id="UP000193207">
    <property type="component" value="Unassembled WGS sequence"/>
</dbReference>
<dbReference type="Gene3D" id="1.10.10.10">
    <property type="entry name" value="Winged helix-like DNA-binding domain superfamily/Winged helix DNA-binding domain"/>
    <property type="match status" value="1"/>
</dbReference>
<dbReference type="PIRSF" id="PIRSF036158">
    <property type="entry name" value="UCP036158_MarR"/>
    <property type="match status" value="1"/>
</dbReference>
<dbReference type="OrthoDB" id="7504146at2"/>
<dbReference type="Pfam" id="PF13463">
    <property type="entry name" value="HTH_27"/>
    <property type="match status" value="1"/>
</dbReference>
<dbReference type="InterPro" id="IPR036388">
    <property type="entry name" value="WH-like_DNA-bd_sf"/>
</dbReference>
<dbReference type="SUPFAM" id="SSF46785">
    <property type="entry name" value="Winged helix' DNA-binding domain"/>
    <property type="match status" value="1"/>
</dbReference>
<dbReference type="InterPro" id="IPR036390">
    <property type="entry name" value="WH_DNA-bd_sf"/>
</dbReference>
<keyword evidence="3" id="KW-1185">Reference proteome</keyword>
<protein>
    <submittedName>
        <fullName evidence="2">MarR family protein</fullName>
    </submittedName>
</protein>
<dbReference type="RefSeq" id="WP_085817117.1">
    <property type="nucleotide sequence ID" value="NZ_FWFU01000002.1"/>
</dbReference>
<name>A0A1X6YW55_9RHOB</name>
<sequence>MSEQKPDGRRIVSSRHLADGEGWELSELEFGLIIAFNAFSRWMTRCMAASGHSDLSPLEILILHNTNHRNRDKRLSDICFLLNIEDTHTVNYALRKLVKAGLIETEKRGKEVFYRTSPDGAALCQAYRDVRRQCLLEGMSGGDLSGEDLRQLARVLRGLSGQYDQASRAAASL</sequence>
<organism evidence="2 3">
    <name type="scientific">Roseovarius halotolerans</name>
    <dbReference type="NCBI Taxonomy" id="505353"/>
    <lineage>
        <taxon>Bacteria</taxon>
        <taxon>Pseudomonadati</taxon>
        <taxon>Pseudomonadota</taxon>
        <taxon>Alphaproteobacteria</taxon>
        <taxon>Rhodobacterales</taxon>
        <taxon>Roseobacteraceae</taxon>
        <taxon>Roseovarius</taxon>
    </lineage>
</organism>
<dbReference type="GO" id="GO:0003700">
    <property type="term" value="F:DNA-binding transcription factor activity"/>
    <property type="evidence" value="ECO:0007669"/>
    <property type="project" value="InterPro"/>
</dbReference>
<dbReference type="InterPro" id="IPR014601">
    <property type="entry name" value="Trans_reg_MarR_HTH"/>
</dbReference>